<feature type="compositionally biased region" description="Basic and acidic residues" evidence="2">
    <location>
        <begin position="815"/>
        <end position="835"/>
    </location>
</feature>
<feature type="coiled-coil region" evidence="1">
    <location>
        <begin position="255"/>
        <end position="282"/>
    </location>
</feature>
<feature type="compositionally biased region" description="Basic and acidic residues" evidence="2">
    <location>
        <begin position="294"/>
        <end position="304"/>
    </location>
</feature>
<evidence type="ECO:0000313" key="3">
    <source>
        <dbReference type="EMBL" id="CBL94169.1"/>
    </source>
</evidence>
<dbReference type="AlphaFoldDB" id="E4Z8P4"/>
<feature type="region of interest" description="Disordered" evidence="2">
    <location>
        <begin position="806"/>
        <end position="835"/>
    </location>
</feature>
<feature type="region of interest" description="Disordered" evidence="2">
    <location>
        <begin position="294"/>
        <end position="318"/>
    </location>
</feature>
<feature type="compositionally biased region" description="Basic residues" evidence="2">
    <location>
        <begin position="495"/>
        <end position="507"/>
    </location>
</feature>
<dbReference type="EMBL" id="FN823235">
    <property type="protein sequence ID" value="CBL94169.1"/>
    <property type="molecule type" value="Genomic_DNA"/>
</dbReference>
<proteinExistence type="predicted"/>
<sequence>MALGFPSACVARVKRLSNLCCSSRLRIRYKRATLQCFLFHCFSGASVSCTMSSLRILPSHHLYPSPFGQDKSISLASSVLSSLLPLQSYLFSLASTIATTSSLWSLDLRFETANMISLCQREFGNFRVYKFGTPIGTSLLIIYVFKSTRNTHGIKKGSSCSRNQCEEQEHHYRKWRHFGCYNRNKARALSAVPSTPTSTLPNEQEHLSHEPVITLPSLRAPREESPMRYSELLTSDADSSISLYPVAMQVMTIGATSIKEQLAQMNEAIAKLTKTVKENDLQIVTLVNCPKTQHDEKADPKVDLPNEETDEKEKPLVEKAEDKLEGDYLFKQFMHLLKGIKSRTFEEMATCSHDMELSIANHGKKELITGLKKDKVFASKVDKTGKKLANEAFTVNTTPIKTSSTPVKISSKNKMNEIKRGEHSRTQDRYKDTLRELEQKTYPFPDFDVAAMLDDLLEKKVIELSECKRPEEMNRVNYLRKLRPQATRTNVEQGRKHRCRNNRKPKKDVRDVKPTYAGEPMEQEPHIPISLHEYFSNDFFQQCITVACHMVEIEIEEPLKGKAIAIEEGKILTPKEGLPTHFSIEEVLQFPNEMRKALVTVLVSPDANKDEGLNLRPHEYATCCAAHDAINFTDKDLLLGSKPYNCSFFVFGYVREHKVNRMLVDNGAAINIMAKSTMTIINIKVDELSQSCLIIQESVTPSKGPNTLVFQYIPVLRRKNGQSPFETGIRKANTQLHKGDVKLHKTNAILPLTQLGDTKVSKPPQGFLKPLLKGTEPSSLRTKMIEECFDPNTYKVMSKAGYDFTSSSNLGKKNNNKEHDLIETKKKLNEHGYGS</sequence>
<keyword evidence="1" id="KW-0175">Coiled coil</keyword>
<evidence type="ECO:0000256" key="2">
    <source>
        <dbReference type="SAM" id="MobiDB-lite"/>
    </source>
</evidence>
<accession>E4Z8P4</accession>
<organism evidence="3">
    <name type="scientific">Malus domestica</name>
    <name type="common">Apple</name>
    <name type="synonym">Pyrus malus</name>
    <dbReference type="NCBI Taxonomy" id="3750"/>
    <lineage>
        <taxon>Eukaryota</taxon>
        <taxon>Viridiplantae</taxon>
        <taxon>Streptophyta</taxon>
        <taxon>Embryophyta</taxon>
        <taxon>Tracheophyta</taxon>
        <taxon>Spermatophyta</taxon>
        <taxon>Magnoliopsida</taxon>
        <taxon>eudicotyledons</taxon>
        <taxon>Gunneridae</taxon>
        <taxon>Pentapetalae</taxon>
        <taxon>rosids</taxon>
        <taxon>fabids</taxon>
        <taxon>Rosales</taxon>
        <taxon>Rosaceae</taxon>
        <taxon>Amygdaloideae</taxon>
        <taxon>Maleae</taxon>
        <taxon>Malus</taxon>
    </lineage>
</organism>
<reference evidence="3" key="1">
    <citation type="submission" date="2010-04" db="EMBL/GenBank/DDBJ databases">
        <title>Genomic organization of the Mal d 1 gene cluster on apple (Malus x domestica) linkage group 16.</title>
        <authorList>
            <person name="Pagliarani G."/>
            <person name="Paris R."/>
            <person name="Arens P."/>
            <person name="Tartarini S."/>
            <person name="Peters S."/>
            <person name="van de Weg E."/>
        </authorList>
    </citation>
    <scope>NUCLEOTIDE SEQUENCE</scope>
</reference>
<evidence type="ECO:0000256" key="1">
    <source>
        <dbReference type="SAM" id="Coils"/>
    </source>
</evidence>
<protein>
    <submittedName>
        <fullName evidence="3">Uncharacterized protein</fullName>
    </submittedName>
</protein>
<feature type="region of interest" description="Disordered" evidence="2">
    <location>
        <begin position="487"/>
        <end position="511"/>
    </location>
</feature>
<name>E4Z8P4_MALDO</name>